<accession>A0ABN7ICM8</accession>
<reference evidence="1 2" key="1">
    <citation type="submission" date="2020-10" db="EMBL/GenBank/DDBJ databases">
        <authorList>
            <person name="Peeters C."/>
        </authorList>
    </citation>
    <scope>NUCLEOTIDE SEQUENCE [LARGE SCALE GENOMIC DNA]</scope>
    <source>
        <strain evidence="1 2">LMG 28140</strain>
    </source>
</reference>
<gene>
    <name evidence="1" type="ORF">LMG28140_06182</name>
</gene>
<sequence>MRISFLHTLEGNRKIFDDAAKDLDLPGNALRHEVRADLRLAVQQTGTVSMEVARQIEHCLMELSADADAIVVTCATLSAVAAGITGLPIPIVRVDAALAAAATRIGGHLVVLCALDSSVAPTRQLFEQYANENVASLKVVNVAGIWDLFSNGDLDACLTEVARAADKAYDTGATVVAVAHPWMAAAAPMVRAGHVVLDGPHSALRAVANQQVAG</sequence>
<evidence type="ECO:0000313" key="2">
    <source>
        <dbReference type="Proteomes" id="UP000598032"/>
    </source>
</evidence>
<comment type="caution">
    <text evidence="1">The sequence shown here is derived from an EMBL/GenBank/DDBJ whole genome shotgun (WGS) entry which is preliminary data.</text>
</comment>
<name>A0ABN7ICM8_9BURK</name>
<dbReference type="RefSeq" id="WP_201646064.1">
    <property type="nucleotide sequence ID" value="NZ_CAJHCP010000018.1"/>
</dbReference>
<proteinExistence type="predicted"/>
<keyword evidence="2" id="KW-1185">Reference proteome</keyword>
<organism evidence="1 2">
    <name type="scientific">Paraburkholderia metrosideri</name>
    <dbReference type="NCBI Taxonomy" id="580937"/>
    <lineage>
        <taxon>Bacteria</taxon>
        <taxon>Pseudomonadati</taxon>
        <taxon>Pseudomonadota</taxon>
        <taxon>Betaproteobacteria</taxon>
        <taxon>Burkholderiales</taxon>
        <taxon>Burkholderiaceae</taxon>
        <taxon>Paraburkholderia</taxon>
    </lineage>
</organism>
<evidence type="ECO:0000313" key="1">
    <source>
        <dbReference type="EMBL" id="CAD6557559.1"/>
    </source>
</evidence>
<protein>
    <recommendedName>
        <fullName evidence="3">Arylsulfatase</fullName>
    </recommendedName>
</protein>
<dbReference type="Proteomes" id="UP000598032">
    <property type="component" value="Unassembled WGS sequence"/>
</dbReference>
<dbReference type="EMBL" id="CAJHCP010000018">
    <property type="protein sequence ID" value="CAD6557559.1"/>
    <property type="molecule type" value="Genomic_DNA"/>
</dbReference>
<evidence type="ECO:0008006" key="3">
    <source>
        <dbReference type="Google" id="ProtNLM"/>
    </source>
</evidence>